<dbReference type="PROSITE" id="PS01031">
    <property type="entry name" value="SHSP"/>
    <property type="match status" value="1"/>
</dbReference>
<dbReference type="CDD" id="cd06464">
    <property type="entry name" value="ACD_sHsps-like"/>
    <property type="match status" value="1"/>
</dbReference>
<organism evidence="4 5">
    <name type="scientific">Balnearium lithotrophicum</name>
    <dbReference type="NCBI Taxonomy" id="223788"/>
    <lineage>
        <taxon>Bacteria</taxon>
        <taxon>Pseudomonadati</taxon>
        <taxon>Aquificota</taxon>
        <taxon>Aquificia</taxon>
        <taxon>Desulfurobacteriales</taxon>
        <taxon>Desulfurobacteriaceae</taxon>
        <taxon>Balnearium</taxon>
    </lineage>
</organism>
<dbReference type="Proteomes" id="UP000317315">
    <property type="component" value="Unassembled WGS sequence"/>
</dbReference>
<feature type="domain" description="SHSP" evidence="3">
    <location>
        <begin position="46"/>
        <end position="157"/>
    </location>
</feature>
<dbReference type="SUPFAM" id="SSF49764">
    <property type="entry name" value="HSP20-like chaperones"/>
    <property type="match status" value="1"/>
</dbReference>
<dbReference type="AlphaFoldDB" id="A0A521AX56"/>
<sequence length="174" mass="20354">MFGGFFGRGRRGFDPFEDMFRHFQEIERMMSEMMRGFGGFGREFPGFEAGFEPKIEMYETPDELVVKAEMPGLDKDSIDVKVRGNYLIIRGVKKQEQKEEKDNVFFSETFYGEFQRVIPLPVEVKEEGIEAYYDKGVLEIRLPKAEAARKEVKIIVKEPEEKKKEDKGDENKEK</sequence>
<name>A0A521AX56_9BACT</name>
<reference evidence="4 5" key="1">
    <citation type="submission" date="2017-05" db="EMBL/GenBank/DDBJ databases">
        <authorList>
            <person name="Varghese N."/>
            <person name="Submissions S."/>
        </authorList>
    </citation>
    <scope>NUCLEOTIDE SEQUENCE [LARGE SCALE GENOMIC DNA]</scope>
    <source>
        <strain evidence="4 5">DSM 16304</strain>
    </source>
</reference>
<evidence type="ECO:0000313" key="4">
    <source>
        <dbReference type="EMBL" id="SMO39418.1"/>
    </source>
</evidence>
<evidence type="ECO:0000256" key="2">
    <source>
        <dbReference type="RuleBase" id="RU003616"/>
    </source>
</evidence>
<dbReference type="InterPro" id="IPR008978">
    <property type="entry name" value="HSP20-like_chaperone"/>
</dbReference>
<dbReference type="RefSeq" id="WP_142933836.1">
    <property type="nucleotide sequence ID" value="NZ_FXTM01000003.1"/>
</dbReference>
<dbReference type="Gene3D" id="2.60.40.790">
    <property type="match status" value="1"/>
</dbReference>
<dbReference type="OrthoDB" id="9811615at2"/>
<evidence type="ECO:0000259" key="3">
    <source>
        <dbReference type="PROSITE" id="PS01031"/>
    </source>
</evidence>
<gene>
    <name evidence="4" type="ORF">SAMN06269117_1034</name>
</gene>
<evidence type="ECO:0000256" key="1">
    <source>
        <dbReference type="PROSITE-ProRule" id="PRU00285"/>
    </source>
</evidence>
<dbReference type="EMBL" id="FXTM01000003">
    <property type="protein sequence ID" value="SMO39418.1"/>
    <property type="molecule type" value="Genomic_DNA"/>
</dbReference>
<proteinExistence type="inferred from homology"/>
<dbReference type="InterPro" id="IPR002068">
    <property type="entry name" value="A-crystallin/Hsp20_dom"/>
</dbReference>
<dbReference type="PANTHER" id="PTHR11527">
    <property type="entry name" value="HEAT-SHOCK PROTEIN 20 FAMILY MEMBER"/>
    <property type="match status" value="1"/>
</dbReference>
<protein>
    <submittedName>
        <fullName evidence="4">HSP20 family protein</fullName>
    </submittedName>
</protein>
<keyword evidence="5" id="KW-1185">Reference proteome</keyword>
<dbReference type="InterPro" id="IPR031107">
    <property type="entry name" value="Small_HSP"/>
</dbReference>
<evidence type="ECO:0000313" key="5">
    <source>
        <dbReference type="Proteomes" id="UP000317315"/>
    </source>
</evidence>
<comment type="similarity">
    <text evidence="1 2">Belongs to the small heat shock protein (HSP20) family.</text>
</comment>
<dbReference type="Pfam" id="PF00011">
    <property type="entry name" value="HSP20"/>
    <property type="match status" value="1"/>
</dbReference>
<accession>A0A521AX56</accession>